<sequence length="95" mass="10662">MTIDRRRLSELGKLLPLHCPGSLIRAIRAIREIREIREIRGKNSLHLAGLHHPSFRKKSVLFCVISAQKSLHPAGLSDLSPVSRLENDFAGFPSK</sequence>
<comment type="caution">
    <text evidence="1">The sequence shown here is derived from an EMBL/GenBank/DDBJ whole genome shotgun (WGS) entry which is preliminary data.</text>
</comment>
<accession>A0A2S7U222</accession>
<dbReference type="EMBL" id="MQWA01000001">
    <property type="protein sequence ID" value="PQJ28501.1"/>
    <property type="molecule type" value="Genomic_DNA"/>
</dbReference>
<organism evidence="1 2">
    <name type="scientific">Rubritalea profundi</name>
    <dbReference type="NCBI Taxonomy" id="1658618"/>
    <lineage>
        <taxon>Bacteria</taxon>
        <taxon>Pseudomonadati</taxon>
        <taxon>Verrucomicrobiota</taxon>
        <taxon>Verrucomicrobiia</taxon>
        <taxon>Verrucomicrobiales</taxon>
        <taxon>Rubritaleaceae</taxon>
        <taxon>Rubritalea</taxon>
    </lineage>
</organism>
<evidence type="ECO:0000313" key="1">
    <source>
        <dbReference type="EMBL" id="PQJ28501.1"/>
    </source>
</evidence>
<keyword evidence="2" id="KW-1185">Reference proteome</keyword>
<gene>
    <name evidence="1" type="ORF">BSZ32_08250</name>
</gene>
<protein>
    <submittedName>
        <fullName evidence="1">Uncharacterized protein</fullName>
    </submittedName>
</protein>
<dbReference type="Proteomes" id="UP000239907">
    <property type="component" value="Unassembled WGS sequence"/>
</dbReference>
<name>A0A2S7U222_9BACT</name>
<dbReference type="AlphaFoldDB" id="A0A2S7U222"/>
<evidence type="ECO:0000313" key="2">
    <source>
        <dbReference type="Proteomes" id="UP000239907"/>
    </source>
</evidence>
<reference evidence="1 2" key="1">
    <citation type="submission" date="2016-12" db="EMBL/GenBank/DDBJ databases">
        <title>Study of bacterial adaptation to deep sea.</title>
        <authorList>
            <person name="Song J."/>
            <person name="Yoshizawa S."/>
            <person name="Kogure K."/>
        </authorList>
    </citation>
    <scope>NUCLEOTIDE SEQUENCE [LARGE SCALE GENOMIC DNA]</scope>
    <source>
        <strain evidence="1 2">SAORIC-165</strain>
    </source>
</reference>
<proteinExistence type="predicted"/>